<accession>A0A5N7MCS3</accession>
<dbReference type="EMBL" id="VOSK01000003">
    <property type="protein sequence ID" value="MPR24069.1"/>
    <property type="molecule type" value="Genomic_DNA"/>
</dbReference>
<dbReference type="Proteomes" id="UP000403266">
    <property type="component" value="Unassembled WGS sequence"/>
</dbReference>
<reference evidence="1 2" key="1">
    <citation type="journal article" date="2019" name="Syst. Appl. Microbiol.">
        <title>Microvirga tunisiensis sp. nov., a root nodule symbiotic bacterium isolated from Lupinus micranthus and L. luteus grown in Northern Tunisia.</title>
        <authorList>
            <person name="Msaddak A."/>
            <person name="Rejili M."/>
            <person name="Duran D."/>
            <person name="Mars M."/>
            <person name="Palacios J.M."/>
            <person name="Ruiz-Argueso T."/>
            <person name="Rey L."/>
            <person name="Imperial J."/>
        </authorList>
    </citation>
    <scope>NUCLEOTIDE SEQUENCE [LARGE SCALE GENOMIC DNA]</scope>
    <source>
        <strain evidence="1 2">Lmie10</strain>
    </source>
</reference>
<evidence type="ECO:0000313" key="2">
    <source>
        <dbReference type="Proteomes" id="UP000403266"/>
    </source>
</evidence>
<comment type="caution">
    <text evidence="1">The sequence shown here is derived from an EMBL/GenBank/DDBJ whole genome shotgun (WGS) entry which is preliminary data.</text>
</comment>
<dbReference type="RefSeq" id="WP_152708981.1">
    <property type="nucleotide sequence ID" value="NZ_VOSJ01000007.1"/>
</dbReference>
<keyword evidence="2" id="KW-1185">Reference proteome</keyword>
<evidence type="ECO:0000313" key="1">
    <source>
        <dbReference type="EMBL" id="MPR24069.1"/>
    </source>
</evidence>
<protein>
    <submittedName>
        <fullName evidence="1">Uncharacterized protein</fullName>
    </submittedName>
</protein>
<gene>
    <name evidence="1" type="ORF">FS320_02230</name>
</gene>
<dbReference type="AlphaFoldDB" id="A0A5N7MCS3"/>
<sequence>MTQGDASHHDDEDADDSVQAMAMAGYTKFLAEGPGAEFDHETNNCMYDMAVAGKRPFENLETYLALYPTKDRDAVRRMILNVREFEKNRRTYTVQPGDTVMVAKDRELPHEGPDSLSEFIPCRLEDAVSAIVVEHDGWWLSFRMPDGTTERVMALGFRDTGRCTTA</sequence>
<organism evidence="1 2">
    <name type="scientific">Microvirga tunisiensis</name>
    <dbReference type="NCBI Taxonomy" id="2108360"/>
    <lineage>
        <taxon>Bacteria</taxon>
        <taxon>Pseudomonadati</taxon>
        <taxon>Pseudomonadota</taxon>
        <taxon>Alphaproteobacteria</taxon>
        <taxon>Hyphomicrobiales</taxon>
        <taxon>Methylobacteriaceae</taxon>
        <taxon>Microvirga</taxon>
    </lineage>
</organism>
<name>A0A5N7MCS3_9HYPH</name>
<proteinExistence type="predicted"/>